<protein>
    <submittedName>
        <fullName evidence="1">Uncharacterized protein</fullName>
    </submittedName>
</protein>
<accession>A0A382AR76</accession>
<evidence type="ECO:0000313" key="1">
    <source>
        <dbReference type="EMBL" id="SVB03477.1"/>
    </source>
</evidence>
<feature type="non-terminal residue" evidence="1">
    <location>
        <position position="1"/>
    </location>
</feature>
<organism evidence="1">
    <name type="scientific">marine metagenome</name>
    <dbReference type="NCBI Taxonomy" id="408172"/>
    <lineage>
        <taxon>unclassified sequences</taxon>
        <taxon>metagenomes</taxon>
        <taxon>ecological metagenomes</taxon>
    </lineage>
</organism>
<proteinExistence type="predicted"/>
<dbReference type="EMBL" id="UINC01026292">
    <property type="protein sequence ID" value="SVB03477.1"/>
    <property type="molecule type" value="Genomic_DNA"/>
</dbReference>
<reference evidence="1" key="1">
    <citation type="submission" date="2018-05" db="EMBL/GenBank/DDBJ databases">
        <authorList>
            <person name="Lanie J.A."/>
            <person name="Ng W.-L."/>
            <person name="Kazmierczak K.M."/>
            <person name="Andrzejewski T.M."/>
            <person name="Davidsen T.M."/>
            <person name="Wayne K.J."/>
            <person name="Tettelin H."/>
            <person name="Glass J.I."/>
            <person name="Rusch D."/>
            <person name="Podicherti R."/>
            <person name="Tsui H.-C.T."/>
            <person name="Winkler M.E."/>
        </authorList>
    </citation>
    <scope>NUCLEOTIDE SEQUENCE</scope>
</reference>
<dbReference type="AlphaFoldDB" id="A0A382AR76"/>
<gene>
    <name evidence="1" type="ORF">METZ01_LOCUS156331</name>
</gene>
<name>A0A382AR76_9ZZZZ</name>
<sequence>QTELIDQTFNGGTASILVNIASGATEVIDVSGLANSSGATARVNITGIQWTSAAGITVTWEADADETALQLTGNGSFNNISLPYSTGTNATGDINLIAGSGVATAIVTLRKMTGFAERTDYSNT</sequence>